<dbReference type="EMBL" id="DOEK01000033">
    <property type="protein sequence ID" value="HBP30932.1"/>
    <property type="molecule type" value="Genomic_DNA"/>
</dbReference>
<organism evidence="1 2">
    <name type="scientific">Advenella kashmirensis</name>
    <dbReference type="NCBI Taxonomy" id="310575"/>
    <lineage>
        <taxon>Bacteria</taxon>
        <taxon>Pseudomonadati</taxon>
        <taxon>Pseudomonadota</taxon>
        <taxon>Betaproteobacteria</taxon>
        <taxon>Burkholderiales</taxon>
        <taxon>Alcaligenaceae</taxon>
    </lineage>
</organism>
<sequence>MDITTTEKMLLDRFGGSPLLSTQQVAQILHRSPEGLRITISSNSPLAERLRSCKLKIGRRVYFRVASIAQLIDES</sequence>
<name>A0A356LJ41_9BURK</name>
<evidence type="ECO:0000313" key="1">
    <source>
        <dbReference type="EMBL" id="HBP30932.1"/>
    </source>
</evidence>
<gene>
    <name evidence="1" type="ORF">DD666_16130</name>
</gene>
<protein>
    <submittedName>
        <fullName evidence="1">Plasmid-related protein</fullName>
    </submittedName>
</protein>
<comment type="caution">
    <text evidence="1">The sequence shown here is derived from an EMBL/GenBank/DDBJ whole genome shotgun (WGS) entry which is preliminary data.</text>
</comment>
<reference evidence="1 2" key="1">
    <citation type="journal article" date="2018" name="Nat. Biotechnol.">
        <title>A standardized bacterial taxonomy based on genome phylogeny substantially revises the tree of life.</title>
        <authorList>
            <person name="Parks D.H."/>
            <person name="Chuvochina M."/>
            <person name="Waite D.W."/>
            <person name="Rinke C."/>
            <person name="Skarshewski A."/>
            <person name="Chaumeil P.A."/>
            <person name="Hugenholtz P."/>
        </authorList>
    </citation>
    <scope>NUCLEOTIDE SEQUENCE [LARGE SCALE GENOMIC DNA]</scope>
    <source>
        <strain evidence="1">UBA10707</strain>
    </source>
</reference>
<dbReference type="Proteomes" id="UP000264036">
    <property type="component" value="Unassembled WGS sequence"/>
</dbReference>
<accession>A0A356LJ41</accession>
<evidence type="ECO:0000313" key="2">
    <source>
        <dbReference type="Proteomes" id="UP000264036"/>
    </source>
</evidence>
<proteinExistence type="predicted"/>
<dbReference type="AlphaFoldDB" id="A0A356LJ41"/>